<dbReference type="InterPro" id="IPR024862">
    <property type="entry name" value="TRPV"/>
</dbReference>
<feature type="region of interest" description="Disordered" evidence="6">
    <location>
        <begin position="1351"/>
        <end position="1399"/>
    </location>
</feature>
<evidence type="ECO:0000256" key="3">
    <source>
        <dbReference type="ARBA" id="ARBA00022737"/>
    </source>
</evidence>
<dbReference type="Proteomes" id="UP001321760">
    <property type="component" value="Unassembled WGS sequence"/>
</dbReference>
<feature type="transmembrane region" description="Helical" evidence="7">
    <location>
        <begin position="1173"/>
        <end position="1192"/>
    </location>
</feature>
<evidence type="ECO:0000256" key="7">
    <source>
        <dbReference type="SAM" id="Phobius"/>
    </source>
</evidence>
<feature type="transmembrane region" description="Helical" evidence="7">
    <location>
        <begin position="1241"/>
        <end position="1261"/>
    </location>
</feature>
<evidence type="ECO:0000313" key="9">
    <source>
        <dbReference type="EMBL" id="KAK4442319.1"/>
    </source>
</evidence>
<dbReference type="PANTHER" id="PTHR10582">
    <property type="entry name" value="TRANSIENT RECEPTOR POTENTIAL ION CHANNEL PROTEIN"/>
    <property type="match status" value="1"/>
</dbReference>
<evidence type="ECO:0000256" key="1">
    <source>
        <dbReference type="ARBA" id="ARBA00004141"/>
    </source>
</evidence>
<evidence type="ECO:0000259" key="8">
    <source>
        <dbReference type="Pfam" id="PF00520"/>
    </source>
</evidence>
<evidence type="ECO:0000256" key="4">
    <source>
        <dbReference type="ARBA" id="ARBA00022989"/>
    </source>
</evidence>
<feature type="region of interest" description="Disordered" evidence="6">
    <location>
        <begin position="848"/>
        <end position="875"/>
    </location>
</feature>
<feature type="compositionally biased region" description="Basic and acidic residues" evidence="6">
    <location>
        <begin position="1437"/>
        <end position="1452"/>
    </location>
</feature>
<dbReference type="PANTHER" id="PTHR10582:SF2">
    <property type="entry name" value="INACTIVE"/>
    <property type="match status" value="1"/>
</dbReference>
<feature type="transmembrane region" description="Helical" evidence="7">
    <location>
        <begin position="1204"/>
        <end position="1221"/>
    </location>
</feature>
<keyword evidence="5 7" id="KW-0472">Membrane</keyword>
<keyword evidence="2 7" id="KW-0812">Transmembrane</keyword>
<accession>A0AAV9G105</accession>
<dbReference type="SUPFAM" id="SSF82171">
    <property type="entry name" value="DPP6 N-terminal domain-like"/>
    <property type="match status" value="1"/>
</dbReference>
<dbReference type="EMBL" id="MU866020">
    <property type="protein sequence ID" value="KAK4442319.1"/>
    <property type="molecule type" value="Genomic_DNA"/>
</dbReference>
<sequence>MAVPPHPLHTHELLDRTAVWELKEETRLDWDRICRHNTALSFHRTDGELIFCLLISRSASHVATVSASDTGTTCTITTTVFRIGDDGFNKKWSATHALPSWVPPPHPNSYRSSYESHYMHGGVTDDGESLMLVFRPKHGATKAFTATQTGFVPRIPPGDTAERYSVTSGVLSDDGECILYTKSLRSRDSGNSVQHEAVEIYSMRSLVRLRVVSFSFGDGHNIRNMNLMSPMRLVGPLYIAIGASSFADDDKTIPPINTSLIGSSDGKVHTHVSGVDITYSPGTVSPDGAHLVCIDRDEGLRYWDLTKPTLKPLGGCALPGILYGQQRKWRIYGQETTIRDAVPDQLHTVRFSPACKVVTVVTASPGRGIIINSFLTFNLQHVYHKVVPHAMWPGLQALRIGFSEQSGLTLVAMSPTTVVNKAGVSMVVGVLGAVVALPDEFDNIKKVEDYFDHGSTRAARFESISRADSIPECRFSWRPGAMERLDADAAIAHDFGALPVTSAVDARRQSDFYGAVFANPRSSVKMASTPEVRRFIMPHLLSFSYPWAPHQTVSIFGVVMKHQYHILAIGPAPGGGSNGSPPRDVIRVLYANDIKTSSSEGTELIEFYKSSGTYILYVSTDKANFGYSGAPMPRLRRTVASPHFTAEDGWYDTFVLHASRHVTMPTGWSSTPNPAIMATSSIHAYFEPGAFGAGSEHAGPLDYGLRTRAAYNAPKYLLWKEYGLRGGRKARSSDVLFGGGQYADSLGPWLRSMYDDRTYDDSESVPALFVSSLALTCHVAHRSRGTRHIDAFFRRLHQEDGLMLRNAQTVSCALPLACRVRPTAALALLRHIVLFPFKVNDIGVMKSREGGSSDKGSRAERREAEQTEAETEGQHEFSVRMRKARAYMEWAAFWLQTAWLWMMRQAEGGWRYGGDEEVELEPNTKHVTLPLQGFCCFGKELHRAAPRARYNRDDAFWEFVRATTPYDSEQQVTVWERQALAGVAASGKSPASPFTRLVEEILDMSDRETQLSFLQVVWMEKLLAWKLDKFGLRIFLTRSVLPIVLLFVTNLAGGVLLTESNGDMGIAAWIVSVTLAAIEGLVAAYILYTKARQLTRVPRLFLTSVPNYVDAIALSLGVAMSGMVVSGQRPSREFLAFSTLLMWVAAILMLRIYKPVGMLLLLLTETIQAVFPFLALLIFIIIGFAFVPFLLLRNREPEPGESNIFSSFPLTIAQMISFVASDYDALQPFEGGSAAVRTLKALYIVVITILFLNTLIAILNLKIKRADKNAANLYHLQMASLQVQIELGLLSAAERARRDWFPEWFSYIVTETEERVWKEFLEKNPLRWTRENSFPEDQDHAPRPLVNLDDETSTAARSAPPSGAAPAPPPAPATGDRAPAAPPSSAASSTPSVPPVFHNQKPVTEKDLLSELEPFDVGDLPDPSTLLVDDESTPSGDNDHNRGQNDRRERPEACPGFPAGIYHIDSGSGKRVDRADQHEGTAEHQKQHWKIHRADCKGKARAV</sequence>
<feature type="transmembrane region" description="Helical" evidence="7">
    <location>
        <begin position="1108"/>
        <end position="1127"/>
    </location>
</feature>
<dbReference type="GO" id="GO:0005216">
    <property type="term" value="F:monoatomic ion channel activity"/>
    <property type="evidence" value="ECO:0007669"/>
    <property type="project" value="InterPro"/>
</dbReference>
<proteinExistence type="predicted"/>
<dbReference type="InterPro" id="IPR005821">
    <property type="entry name" value="Ion_trans_dom"/>
</dbReference>
<reference evidence="9" key="1">
    <citation type="journal article" date="2023" name="Mol. Phylogenet. Evol.">
        <title>Genome-scale phylogeny and comparative genomics of the fungal order Sordariales.</title>
        <authorList>
            <person name="Hensen N."/>
            <person name="Bonometti L."/>
            <person name="Westerberg I."/>
            <person name="Brannstrom I.O."/>
            <person name="Guillou S."/>
            <person name="Cros-Aarteil S."/>
            <person name="Calhoun S."/>
            <person name="Haridas S."/>
            <person name="Kuo A."/>
            <person name="Mondo S."/>
            <person name="Pangilinan J."/>
            <person name="Riley R."/>
            <person name="LaButti K."/>
            <person name="Andreopoulos B."/>
            <person name="Lipzen A."/>
            <person name="Chen C."/>
            <person name="Yan M."/>
            <person name="Daum C."/>
            <person name="Ng V."/>
            <person name="Clum A."/>
            <person name="Steindorff A."/>
            <person name="Ohm R.A."/>
            <person name="Martin F."/>
            <person name="Silar P."/>
            <person name="Natvig D.O."/>
            <person name="Lalanne C."/>
            <person name="Gautier V."/>
            <person name="Ament-Velasquez S.L."/>
            <person name="Kruys A."/>
            <person name="Hutchinson M.I."/>
            <person name="Powell A.J."/>
            <person name="Barry K."/>
            <person name="Miller A.N."/>
            <person name="Grigoriev I.V."/>
            <person name="Debuchy R."/>
            <person name="Gladieux P."/>
            <person name="Hiltunen Thoren M."/>
            <person name="Johannesson H."/>
        </authorList>
    </citation>
    <scope>NUCLEOTIDE SEQUENCE</scope>
    <source>
        <strain evidence="9">PSN243</strain>
    </source>
</reference>
<feature type="compositionally biased region" description="Low complexity" evidence="6">
    <location>
        <begin position="1373"/>
        <end position="1391"/>
    </location>
</feature>
<gene>
    <name evidence="9" type="ORF">QBC34DRAFT_444251</name>
</gene>
<evidence type="ECO:0000313" key="10">
    <source>
        <dbReference type="Proteomes" id="UP001321760"/>
    </source>
</evidence>
<feature type="compositionally biased region" description="Basic and acidic residues" evidence="6">
    <location>
        <begin position="1468"/>
        <end position="1503"/>
    </location>
</feature>
<keyword evidence="10" id="KW-1185">Reference proteome</keyword>
<comment type="subcellular location">
    <subcellularLocation>
        <location evidence="1">Membrane</location>
        <topology evidence="1">Multi-pass membrane protein</topology>
    </subcellularLocation>
</comment>
<feature type="compositionally biased region" description="Low complexity" evidence="6">
    <location>
        <begin position="1354"/>
        <end position="1365"/>
    </location>
</feature>
<feature type="transmembrane region" description="Helical" evidence="7">
    <location>
        <begin position="1134"/>
        <end position="1153"/>
    </location>
</feature>
<evidence type="ECO:0000256" key="2">
    <source>
        <dbReference type="ARBA" id="ARBA00022692"/>
    </source>
</evidence>
<feature type="transmembrane region" description="Helical" evidence="7">
    <location>
        <begin position="1066"/>
        <end position="1088"/>
    </location>
</feature>
<feature type="region of interest" description="Disordered" evidence="6">
    <location>
        <begin position="1414"/>
        <end position="1503"/>
    </location>
</feature>
<feature type="transmembrane region" description="Helical" evidence="7">
    <location>
        <begin position="1039"/>
        <end position="1057"/>
    </location>
</feature>
<dbReference type="Pfam" id="PF00520">
    <property type="entry name" value="Ion_trans"/>
    <property type="match status" value="1"/>
</dbReference>
<comment type="caution">
    <text evidence="9">The sequence shown here is derived from an EMBL/GenBank/DDBJ whole genome shotgun (WGS) entry which is preliminary data.</text>
</comment>
<evidence type="ECO:0000256" key="6">
    <source>
        <dbReference type="SAM" id="MobiDB-lite"/>
    </source>
</evidence>
<feature type="domain" description="Ion transport" evidence="8">
    <location>
        <begin position="1081"/>
        <end position="1266"/>
    </location>
</feature>
<organism evidence="9 10">
    <name type="scientific">Podospora aff. communis PSN243</name>
    <dbReference type="NCBI Taxonomy" id="3040156"/>
    <lineage>
        <taxon>Eukaryota</taxon>
        <taxon>Fungi</taxon>
        <taxon>Dikarya</taxon>
        <taxon>Ascomycota</taxon>
        <taxon>Pezizomycotina</taxon>
        <taxon>Sordariomycetes</taxon>
        <taxon>Sordariomycetidae</taxon>
        <taxon>Sordariales</taxon>
        <taxon>Podosporaceae</taxon>
        <taxon>Podospora</taxon>
    </lineage>
</organism>
<protein>
    <recommendedName>
        <fullName evidence="8">Ion transport domain-containing protein</fullName>
    </recommendedName>
</protein>
<keyword evidence="3" id="KW-0677">Repeat</keyword>
<dbReference type="GO" id="GO:0098703">
    <property type="term" value="P:calcium ion import across plasma membrane"/>
    <property type="evidence" value="ECO:0007669"/>
    <property type="project" value="TreeGrafter"/>
</dbReference>
<evidence type="ECO:0000256" key="5">
    <source>
        <dbReference type="ARBA" id="ARBA00023136"/>
    </source>
</evidence>
<feature type="compositionally biased region" description="Basic and acidic residues" evidence="6">
    <location>
        <begin position="848"/>
        <end position="865"/>
    </location>
</feature>
<dbReference type="GO" id="GO:0005886">
    <property type="term" value="C:plasma membrane"/>
    <property type="evidence" value="ECO:0007669"/>
    <property type="project" value="TreeGrafter"/>
</dbReference>
<reference evidence="9" key="2">
    <citation type="submission" date="2023-05" db="EMBL/GenBank/DDBJ databases">
        <authorList>
            <consortium name="Lawrence Berkeley National Laboratory"/>
            <person name="Steindorff A."/>
            <person name="Hensen N."/>
            <person name="Bonometti L."/>
            <person name="Westerberg I."/>
            <person name="Brannstrom I.O."/>
            <person name="Guillou S."/>
            <person name="Cros-Aarteil S."/>
            <person name="Calhoun S."/>
            <person name="Haridas S."/>
            <person name="Kuo A."/>
            <person name="Mondo S."/>
            <person name="Pangilinan J."/>
            <person name="Riley R."/>
            <person name="Labutti K."/>
            <person name="Andreopoulos B."/>
            <person name="Lipzen A."/>
            <person name="Chen C."/>
            <person name="Yanf M."/>
            <person name="Daum C."/>
            <person name="Ng V."/>
            <person name="Clum A."/>
            <person name="Ohm R."/>
            <person name="Martin F."/>
            <person name="Silar P."/>
            <person name="Natvig D."/>
            <person name="Lalanne C."/>
            <person name="Gautier V."/>
            <person name="Ament-Velasquez S.L."/>
            <person name="Kruys A."/>
            <person name="Hutchinson M.I."/>
            <person name="Powell A.J."/>
            <person name="Barry K."/>
            <person name="Miller A.N."/>
            <person name="Grigoriev I.V."/>
            <person name="Debuchy R."/>
            <person name="Gladieux P."/>
            <person name="Thoren M.H."/>
            <person name="Johannesson H."/>
        </authorList>
    </citation>
    <scope>NUCLEOTIDE SEQUENCE</scope>
    <source>
        <strain evidence="9">PSN243</strain>
    </source>
</reference>
<keyword evidence="4 7" id="KW-1133">Transmembrane helix</keyword>
<name>A0AAV9G105_9PEZI</name>